<dbReference type="Proteomes" id="UP000199306">
    <property type="component" value="Unassembled WGS sequence"/>
</dbReference>
<name>A0A1I5YF69_9BACT</name>
<dbReference type="EMBL" id="FOXH01000018">
    <property type="protein sequence ID" value="SFQ42537.1"/>
    <property type="molecule type" value="Genomic_DNA"/>
</dbReference>
<keyword evidence="2" id="KW-1185">Reference proteome</keyword>
<protein>
    <submittedName>
        <fullName evidence="1">Uncharacterized protein</fullName>
    </submittedName>
</protein>
<evidence type="ECO:0000313" key="2">
    <source>
        <dbReference type="Proteomes" id="UP000199306"/>
    </source>
</evidence>
<evidence type="ECO:0000313" key="1">
    <source>
        <dbReference type="EMBL" id="SFQ42537.1"/>
    </source>
</evidence>
<dbReference type="RefSeq" id="WP_092019420.1">
    <property type="nucleotide sequence ID" value="NZ_FOXH01000018.1"/>
</dbReference>
<dbReference type="STRING" id="1079859.SAMN04515674_11857"/>
<reference evidence="1 2" key="1">
    <citation type="submission" date="2016-10" db="EMBL/GenBank/DDBJ databases">
        <authorList>
            <person name="de Groot N.N."/>
        </authorList>
    </citation>
    <scope>NUCLEOTIDE SEQUENCE [LARGE SCALE GENOMIC DNA]</scope>
    <source>
        <strain evidence="2">E92,LMG 26720,CCM 7988</strain>
    </source>
</reference>
<gene>
    <name evidence="1" type="ORF">SAMN04515674_11857</name>
</gene>
<organism evidence="1 2">
    <name type="scientific">Pseudarcicella hirudinis</name>
    <dbReference type="NCBI Taxonomy" id="1079859"/>
    <lineage>
        <taxon>Bacteria</taxon>
        <taxon>Pseudomonadati</taxon>
        <taxon>Bacteroidota</taxon>
        <taxon>Cytophagia</taxon>
        <taxon>Cytophagales</taxon>
        <taxon>Flectobacillaceae</taxon>
        <taxon>Pseudarcicella</taxon>
    </lineage>
</organism>
<proteinExistence type="predicted"/>
<dbReference type="AlphaFoldDB" id="A0A1I5YF69"/>
<dbReference type="OrthoDB" id="1100725at2"/>
<accession>A0A1I5YF69</accession>
<sequence>MKLDLSAIEKYAQQYASKVCEEFFSKNTNISGQQIMHLSNVGQVNVFIVKELFGKWKADTEKFKSPFFNFEHEDVKSALQSFMNVVSQHIQISRENFEPLLNNSVKKTIILLLDPSKYYDDFVRDSPDFILTKERLALLVKYTKINKGVAEALEKRIGKEEKVYVTEAISWLNEISGNIEFENPDKYLEMLSGKVPLDKQDFIKKVISVLPEPEAEKPALKMAQSFFDADPEELVDDEEAPLPTVAEVTAQIEKEGSPDIKLPNSLNDSFIDDLPTVNDLLKKEVISSNSTTDFGFNKPIKSIADAISLNQKFIFIGRLFDGDISSYNKSLEELDGCVNFNEAKNLMNKSLAPKYNWIMAAEEADEFLEIVSRKYQ</sequence>